<evidence type="ECO:0000256" key="1">
    <source>
        <dbReference type="SAM" id="MobiDB-lite"/>
    </source>
</evidence>
<reference evidence="2 3" key="1">
    <citation type="journal article" date="2019" name="Int. J. Syst. Evol. Microbiol.">
        <title>The Global Catalogue of Microorganisms (GCM) 10K type strain sequencing project: providing services to taxonomists for standard genome sequencing and annotation.</title>
        <authorList>
            <consortium name="The Broad Institute Genomics Platform"/>
            <consortium name="The Broad Institute Genome Sequencing Center for Infectious Disease"/>
            <person name="Wu L."/>
            <person name="Ma J."/>
        </authorList>
    </citation>
    <scope>NUCLEOTIDE SEQUENCE [LARGE SCALE GENOMIC DNA]</scope>
    <source>
        <strain evidence="2 3">JCM 5062</strain>
    </source>
</reference>
<proteinExistence type="predicted"/>
<dbReference type="RefSeq" id="WP_344366467.1">
    <property type="nucleotide sequence ID" value="NZ_BAAASR010000044.1"/>
</dbReference>
<keyword evidence="3" id="KW-1185">Reference proteome</keyword>
<gene>
    <name evidence="2" type="ORF">GCM10010393_56600</name>
</gene>
<evidence type="ECO:0000313" key="3">
    <source>
        <dbReference type="Proteomes" id="UP001499942"/>
    </source>
</evidence>
<feature type="region of interest" description="Disordered" evidence="1">
    <location>
        <begin position="42"/>
        <end position="85"/>
    </location>
</feature>
<dbReference type="EMBL" id="BAAASR010000044">
    <property type="protein sequence ID" value="GAA2516257.1"/>
    <property type="molecule type" value="Genomic_DNA"/>
</dbReference>
<feature type="compositionally biased region" description="Low complexity" evidence="1">
    <location>
        <begin position="42"/>
        <end position="57"/>
    </location>
</feature>
<dbReference type="InterPro" id="IPR032716">
    <property type="entry name" value="ACC_epsilon"/>
</dbReference>
<sequence>MSAAETGLASMVSGIRVVKGDPDAAELAAVVAVLCARGAASAAAPEGAGPPSGPRAAHWPRSAGGAGPAFVGWSHRPGAPWRPLP</sequence>
<accession>A0ABN3N8G6</accession>
<evidence type="ECO:0000313" key="2">
    <source>
        <dbReference type="EMBL" id="GAA2516257.1"/>
    </source>
</evidence>
<protein>
    <recommendedName>
        <fullName evidence="4">Acyl-CoA carboxylase subunit epsilon</fullName>
    </recommendedName>
</protein>
<comment type="caution">
    <text evidence="2">The sequence shown here is derived from an EMBL/GenBank/DDBJ whole genome shotgun (WGS) entry which is preliminary data.</text>
</comment>
<name>A0ABN3N8G6_9ACTN</name>
<dbReference type="Pfam" id="PF13822">
    <property type="entry name" value="ACC_epsilon"/>
    <property type="match status" value="1"/>
</dbReference>
<evidence type="ECO:0008006" key="4">
    <source>
        <dbReference type="Google" id="ProtNLM"/>
    </source>
</evidence>
<organism evidence="2 3">
    <name type="scientific">Streptomyces gobitricini</name>
    <dbReference type="NCBI Taxonomy" id="68211"/>
    <lineage>
        <taxon>Bacteria</taxon>
        <taxon>Bacillati</taxon>
        <taxon>Actinomycetota</taxon>
        <taxon>Actinomycetes</taxon>
        <taxon>Kitasatosporales</taxon>
        <taxon>Streptomycetaceae</taxon>
        <taxon>Streptomyces</taxon>
    </lineage>
</organism>
<dbReference type="Proteomes" id="UP001499942">
    <property type="component" value="Unassembled WGS sequence"/>
</dbReference>